<name>A0ABD5ND74_9EURY</name>
<dbReference type="GeneID" id="69116991"/>
<evidence type="ECO:0000313" key="5">
    <source>
        <dbReference type="Proteomes" id="UP001595660"/>
    </source>
</evidence>
<evidence type="ECO:0000313" key="4">
    <source>
        <dbReference type="EMBL" id="MFC3477087.1"/>
    </source>
</evidence>
<dbReference type="InterPro" id="IPR000644">
    <property type="entry name" value="CBS_dom"/>
</dbReference>
<organism evidence="4 5">
    <name type="scientific">Halobacterium litoreum</name>
    <dbReference type="NCBI Taxonomy" id="2039234"/>
    <lineage>
        <taxon>Archaea</taxon>
        <taxon>Methanobacteriati</taxon>
        <taxon>Methanobacteriota</taxon>
        <taxon>Stenosarchaea group</taxon>
        <taxon>Halobacteria</taxon>
        <taxon>Halobacteriales</taxon>
        <taxon>Halobacteriaceae</taxon>
        <taxon>Halobacterium</taxon>
    </lineage>
</organism>
<comment type="caution">
    <text evidence="4">The sequence shown here is derived from an EMBL/GenBank/DDBJ whole genome shotgun (WGS) entry which is preliminary data.</text>
</comment>
<feature type="domain" description="CBS" evidence="3">
    <location>
        <begin position="7"/>
        <end position="64"/>
    </location>
</feature>
<evidence type="ECO:0000256" key="1">
    <source>
        <dbReference type="ARBA" id="ARBA00023122"/>
    </source>
</evidence>
<dbReference type="RefSeq" id="WP_232571779.1">
    <property type="nucleotide sequence ID" value="NZ_CP089466.1"/>
</dbReference>
<dbReference type="InterPro" id="IPR051257">
    <property type="entry name" value="Diverse_CBS-Domain"/>
</dbReference>
<gene>
    <name evidence="4" type="ORF">ACFOKC_05045</name>
</gene>
<evidence type="ECO:0000259" key="3">
    <source>
        <dbReference type="PROSITE" id="PS51371"/>
    </source>
</evidence>
<dbReference type="CDD" id="cd04586">
    <property type="entry name" value="CBS_pair_BON_assoc"/>
    <property type="match status" value="1"/>
</dbReference>
<keyword evidence="5" id="KW-1185">Reference proteome</keyword>
<accession>A0ABD5ND74</accession>
<dbReference type="Pfam" id="PF00571">
    <property type="entry name" value="CBS"/>
    <property type="match status" value="2"/>
</dbReference>
<dbReference type="PANTHER" id="PTHR43080">
    <property type="entry name" value="CBS DOMAIN-CONTAINING PROTEIN CBSX3, MITOCHONDRIAL"/>
    <property type="match status" value="1"/>
</dbReference>
<dbReference type="Proteomes" id="UP001595660">
    <property type="component" value="Unassembled WGS sequence"/>
</dbReference>
<keyword evidence="1 2" id="KW-0129">CBS domain</keyword>
<feature type="domain" description="CBS" evidence="3">
    <location>
        <begin position="106"/>
        <end position="165"/>
    </location>
</feature>
<dbReference type="Gene3D" id="3.10.580.10">
    <property type="entry name" value="CBS-domain"/>
    <property type="match status" value="1"/>
</dbReference>
<proteinExistence type="predicted"/>
<dbReference type="EMBL" id="JBHRWN010000002">
    <property type="protein sequence ID" value="MFC3477087.1"/>
    <property type="molecule type" value="Genomic_DNA"/>
</dbReference>
<dbReference type="PROSITE" id="PS51371">
    <property type="entry name" value="CBS"/>
    <property type="match status" value="2"/>
</dbReference>
<dbReference type="SUPFAM" id="SSF54631">
    <property type="entry name" value="CBS-domain pair"/>
    <property type="match status" value="1"/>
</dbReference>
<evidence type="ECO:0000256" key="2">
    <source>
        <dbReference type="PROSITE-ProRule" id="PRU00703"/>
    </source>
</evidence>
<dbReference type="AlphaFoldDB" id="A0ABD5ND74"/>
<dbReference type="PANTHER" id="PTHR43080:SF2">
    <property type="entry name" value="CBS DOMAIN-CONTAINING PROTEIN"/>
    <property type="match status" value="1"/>
</dbReference>
<reference evidence="4 5" key="1">
    <citation type="journal article" date="2019" name="Int. J. Syst. Evol. Microbiol.">
        <title>The Global Catalogue of Microorganisms (GCM) 10K type strain sequencing project: providing services to taxonomists for standard genome sequencing and annotation.</title>
        <authorList>
            <consortium name="The Broad Institute Genomics Platform"/>
            <consortium name="The Broad Institute Genome Sequencing Center for Infectious Disease"/>
            <person name="Wu L."/>
            <person name="Ma J."/>
        </authorList>
    </citation>
    <scope>NUCLEOTIDE SEQUENCE [LARGE SCALE GENOMIC DNA]</scope>
    <source>
        <strain evidence="4 5">CGMCC 1.12562</strain>
    </source>
</reference>
<dbReference type="InterPro" id="IPR046342">
    <property type="entry name" value="CBS_dom_sf"/>
</dbReference>
<protein>
    <submittedName>
        <fullName evidence="4">CBS domain-containing protein</fullName>
    </submittedName>
</protein>
<sequence length="165" mass="18491">MQARDLMTADVETVEQSEEVSEVLQKLAKRKFTGFPVVDDENRLVGVVTQRDMVELFQPKSRTVWIPIGLPPFLESLEYGFELSWDELETELDLARNAGKPVKKIMTTDVLTVAPDASVDDILEILANDDRDVNRVPVVEGEELVGIVTREDVLRALHAERSGDA</sequence>
<dbReference type="SMART" id="SM00116">
    <property type="entry name" value="CBS"/>
    <property type="match status" value="2"/>
</dbReference>